<gene>
    <name evidence="1" type="ORF">EZS28_018743</name>
</gene>
<name>A0A5J4VT06_9EUKA</name>
<reference evidence="1 2" key="1">
    <citation type="submission" date="2019-03" db="EMBL/GenBank/DDBJ databases">
        <title>Single cell metagenomics reveals metabolic interactions within the superorganism composed of flagellate Streblomastix strix and complex community of Bacteroidetes bacteria on its surface.</title>
        <authorList>
            <person name="Treitli S.C."/>
            <person name="Kolisko M."/>
            <person name="Husnik F."/>
            <person name="Keeling P."/>
            <person name="Hampl V."/>
        </authorList>
    </citation>
    <scope>NUCLEOTIDE SEQUENCE [LARGE SCALE GENOMIC DNA]</scope>
    <source>
        <strain evidence="1">ST1C</strain>
    </source>
</reference>
<dbReference type="Proteomes" id="UP000324800">
    <property type="component" value="Unassembled WGS sequence"/>
</dbReference>
<evidence type="ECO:0000313" key="1">
    <source>
        <dbReference type="EMBL" id="KAA6385732.1"/>
    </source>
</evidence>
<protein>
    <submittedName>
        <fullName evidence="1">Uncharacterized protein</fullName>
    </submittedName>
</protein>
<comment type="caution">
    <text evidence="1">The sequence shown here is derived from an EMBL/GenBank/DDBJ whole genome shotgun (WGS) entry which is preliminary data.</text>
</comment>
<sequence>MTACVQGYATTEVLRFWLGFSTACGPFNQFAICNVIMKFWDTSIHAREQAVISGNSLTKDARFPVRFKSCMAKKTHALSNLHLAYQMIPPEKPDIIYLQNTIFATYTVSIYGNYSDRIDIMSDSVAANATAPQNAISQIYTDSFIKLEIQNKPSKYYVIFEHQDHVHDFRHVLISDVFFFLFNFTTLIWSSASST</sequence>
<dbReference type="AlphaFoldDB" id="A0A5J4VT06"/>
<dbReference type="EMBL" id="SNRW01005134">
    <property type="protein sequence ID" value="KAA6385732.1"/>
    <property type="molecule type" value="Genomic_DNA"/>
</dbReference>
<evidence type="ECO:0000313" key="2">
    <source>
        <dbReference type="Proteomes" id="UP000324800"/>
    </source>
</evidence>
<organism evidence="1 2">
    <name type="scientific">Streblomastix strix</name>
    <dbReference type="NCBI Taxonomy" id="222440"/>
    <lineage>
        <taxon>Eukaryota</taxon>
        <taxon>Metamonada</taxon>
        <taxon>Preaxostyla</taxon>
        <taxon>Oxymonadida</taxon>
        <taxon>Streblomastigidae</taxon>
        <taxon>Streblomastix</taxon>
    </lineage>
</organism>
<proteinExistence type="predicted"/>
<accession>A0A5J4VT06</accession>